<dbReference type="InterPro" id="IPR022641">
    <property type="entry name" value="CheR_N"/>
</dbReference>
<dbReference type="InterPro" id="IPR000780">
    <property type="entry name" value="CheR_MeTrfase"/>
</dbReference>
<dbReference type="SUPFAM" id="SSF53335">
    <property type="entry name" value="S-adenosyl-L-methionine-dependent methyltransferases"/>
    <property type="match status" value="1"/>
</dbReference>
<dbReference type="Proteomes" id="UP001302274">
    <property type="component" value="Unassembled WGS sequence"/>
</dbReference>
<comment type="caution">
    <text evidence="7">The sequence shown here is derived from an EMBL/GenBank/DDBJ whole genome shotgun (WGS) entry which is preliminary data.</text>
</comment>
<dbReference type="InterPro" id="IPR022642">
    <property type="entry name" value="CheR_C"/>
</dbReference>
<keyword evidence="3 7" id="KW-0489">Methyltransferase</keyword>
<evidence type="ECO:0000256" key="4">
    <source>
        <dbReference type="ARBA" id="ARBA00022679"/>
    </source>
</evidence>
<evidence type="ECO:0000313" key="7">
    <source>
        <dbReference type="EMBL" id="MEA9357817.1"/>
    </source>
</evidence>
<dbReference type="EMBL" id="JAYGJQ010000002">
    <property type="protein sequence ID" value="MEA9357817.1"/>
    <property type="molecule type" value="Genomic_DNA"/>
</dbReference>
<organism evidence="7 8">
    <name type="scientific">Bacteriovorax antarcticus</name>
    <dbReference type="NCBI Taxonomy" id="3088717"/>
    <lineage>
        <taxon>Bacteria</taxon>
        <taxon>Pseudomonadati</taxon>
        <taxon>Bdellovibrionota</taxon>
        <taxon>Bacteriovoracia</taxon>
        <taxon>Bacteriovoracales</taxon>
        <taxon>Bacteriovoracaceae</taxon>
        <taxon>Bacteriovorax</taxon>
    </lineage>
</organism>
<keyword evidence="5" id="KW-0949">S-adenosyl-L-methionine</keyword>
<dbReference type="InterPro" id="IPR029063">
    <property type="entry name" value="SAM-dependent_MTases_sf"/>
</dbReference>
<evidence type="ECO:0000256" key="1">
    <source>
        <dbReference type="ARBA" id="ARBA00001541"/>
    </source>
</evidence>
<keyword evidence="4" id="KW-0808">Transferase</keyword>
<keyword evidence="8" id="KW-1185">Reference proteome</keyword>
<sequence length="197" mass="23061">MGLFENKILTDEDFLYFKEKIFVSSGINLNLSKKTLVQSRLNAHLDRLKIPTFHEYRSYLESRPANDPEVQSFINLLTTNKTEWFRENEHFVYLVNKFIPVWKKQGKKKLKVWSAASSSGEEAYTLAVILKNLLDKTGIDFEIIGSDIDTNVLEFAKNGVYKKDQLINIPNEYHRYFDLGTQDIKEWMKINKAINLM</sequence>
<dbReference type="EC" id="2.1.1.80" evidence="2"/>
<dbReference type="Pfam" id="PF03705">
    <property type="entry name" value="CheR_N"/>
    <property type="match status" value="1"/>
</dbReference>
<reference evidence="7 8" key="1">
    <citation type="submission" date="2023-11" db="EMBL/GenBank/DDBJ databases">
        <title>A Novel Polar Bacteriovorax (B. antarcticus) Isolated from the Biocrust in Antarctica.</title>
        <authorList>
            <person name="Mun W."/>
            <person name="Choi S.Y."/>
            <person name="Mitchell R.J."/>
        </authorList>
    </citation>
    <scope>NUCLEOTIDE SEQUENCE [LARGE SCALE GENOMIC DNA]</scope>
    <source>
        <strain evidence="7 8">PP10</strain>
    </source>
</reference>
<dbReference type="Gene3D" id="3.40.50.150">
    <property type="entry name" value="Vaccinia Virus protein VP39"/>
    <property type="match status" value="1"/>
</dbReference>
<evidence type="ECO:0000313" key="8">
    <source>
        <dbReference type="Proteomes" id="UP001302274"/>
    </source>
</evidence>
<dbReference type="PANTHER" id="PTHR24422">
    <property type="entry name" value="CHEMOTAXIS PROTEIN METHYLTRANSFERASE"/>
    <property type="match status" value="1"/>
</dbReference>
<dbReference type="PANTHER" id="PTHR24422:SF26">
    <property type="entry name" value="CHEMOTAXIS PROTEIN METHYLTRANSFERASE"/>
    <property type="match status" value="1"/>
</dbReference>
<proteinExistence type="predicted"/>
<dbReference type="GO" id="GO:0008168">
    <property type="term" value="F:methyltransferase activity"/>
    <property type="evidence" value="ECO:0007669"/>
    <property type="project" value="UniProtKB-KW"/>
</dbReference>
<dbReference type="PRINTS" id="PR00996">
    <property type="entry name" value="CHERMTFRASE"/>
</dbReference>
<dbReference type="PROSITE" id="PS50123">
    <property type="entry name" value="CHER"/>
    <property type="match status" value="1"/>
</dbReference>
<comment type="catalytic activity">
    <reaction evidence="1">
        <text>L-glutamyl-[protein] + S-adenosyl-L-methionine = [protein]-L-glutamate 5-O-methyl ester + S-adenosyl-L-homocysteine</text>
        <dbReference type="Rhea" id="RHEA:24452"/>
        <dbReference type="Rhea" id="RHEA-COMP:10208"/>
        <dbReference type="Rhea" id="RHEA-COMP:10311"/>
        <dbReference type="ChEBI" id="CHEBI:29973"/>
        <dbReference type="ChEBI" id="CHEBI:57856"/>
        <dbReference type="ChEBI" id="CHEBI:59789"/>
        <dbReference type="ChEBI" id="CHEBI:82795"/>
        <dbReference type="EC" id="2.1.1.80"/>
    </reaction>
</comment>
<dbReference type="SUPFAM" id="SSF47757">
    <property type="entry name" value="Chemotaxis receptor methyltransferase CheR, N-terminal domain"/>
    <property type="match status" value="1"/>
</dbReference>
<dbReference type="SMART" id="SM00138">
    <property type="entry name" value="MeTrc"/>
    <property type="match status" value="1"/>
</dbReference>
<accession>A0ABU5VXN5</accession>
<evidence type="ECO:0000256" key="2">
    <source>
        <dbReference type="ARBA" id="ARBA00012534"/>
    </source>
</evidence>
<protein>
    <recommendedName>
        <fullName evidence="2">protein-glutamate O-methyltransferase</fullName>
        <ecNumber evidence="2">2.1.1.80</ecNumber>
    </recommendedName>
</protein>
<evidence type="ECO:0000256" key="5">
    <source>
        <dbReference type="ARBA" id="ARBA00022691"/>
    </source>
</evidence>
<gene>
    <name evidence="7" type="ORF">SHI21_16420</name>
</gene>
<name>A0ABU5VXN5_9BACT</name>
<feature type="domain" description="CheR-type methyltransferase" evidence="6">
    <location>
        <begin position="9"/>
        <end position="197"/>
    </location>
</feature>
<evidence type="ECO:0000259" key="6">
    <source>
        <dbReference type="PROSITE" id="PS50123"/>
    </source>
</evidence>
<dbReference type="InterPro" id="IPR036804">
    <property type="entry name" value="CheR_N_sf"/>
</dbReference>
<evidence type="ECO:0000256" key="3">
    <source>
        <dbReference type="ARBA" id="ARBA00022603"/>
    </source>
</evidence>
<dbReference type="GO" id="GO:0032259">
    <property type="term" value="P:methylation"/>
    <property type="evidence" value="ECO:0007669"/>
    <property type="project" value="UniProtKB-KW"/>
</dbReference>
<dbReference type="Pfam" id="PF01739">
    <property type="entry name" value="CheR"/>
    <property type="match status" value="1"/>
</dbReference>
<dbReference type="RefSeq" id="WP_323577981.1">
    <property type="nucleotide sequence ID" value="NZ_JAYGJQ010000002.1"/>
</dbReference>
<dbReference type="InterPro" id="IPR050903">
    <property type="entry name" value="Bact_Chemotaxis_MeTrfase"/>
</dbReference>
<dbReference type="Gene3D" id="1.10.155.10">
    <property type="entry name" value="Chemotaxis receptor methyltransferase CheR, N-terminal domain"/>
    <property type="match status" value="1"/>
</dbReference>